<gene>
    <name evidence="2" type="ORF">BST83_06140</name>
</gene>
<evidence type="ECO:0008006" key="4">
    <source>
        <dbReference type="Google" id="ProtNLM"/>
    </source>
</evidence>
<dbReference type="RefSeq" id="WP_104809029.1">
    <property type="nucleotide sequence ID" value="NZ_MQUA01000013.1"/>
</dbReference>
<keyword evidence="3" id="KW-1185">Reference proteome</keyword>
<name>A0A2S7KVV5_9FLAO</name>
<evidence type="ECO:0000256" key="1">
    <source>
        <dbReference type="SAM" id="Phobius"/>
    </source>
</evidence>
<dbReference type="AlphaFoldDB" id="A0A2S7KVV5"/>
<keyword evidence="1" id="KW-0472">Membrane</keyword>
<keyword evidence="1" id="KW-1133">Transmembrane helix</keyword>
<accession>A0A2S7KVV5</accession>
<dbReference type="EMBL" id="MQUA01000013">
    <property type="protein sequence ID" value="PQB06782.1"/>
    <property type="molecule type" value="Genomic_DNA"/>
</dbReference>
<protein>
    <recommendedName>
        <fullName evidence="4">Glycine zipper family protein</fullName>
    </recommendedName>
</protein>
<proteinExistence type="predicted"/>
<keyword evidence="1" id="KW-0812">Transmembrane</keyword>
<organism evidence="2 3">
    <name type="scientific">Polaribacter filamentus</name>
    <dbReference type="NCBI Taxonomy" id="53483"/>
    <lineage>
        <taxon>Bacteria</taxon>
        <taxon>Pseudomonadati</taxon>
        <taxon>Bacteroidota</taxon>
        <taxon>Flavobacteriia</taxon>
        <taxon>Flavobacteriales</taxon>
        <taxon>Flavobacteriaceae</taxon>
    </lineage>
</organism>
<dbReference type="Proteomes" id="UP000239522">
    <property type="component" value="Unassembled WGS sequence"/>
</dbReference>
<comment type="caution">
    <text evidence="2">The sequence shown here is derived from an EMBL/GenBank/DDBJ whole genome shotgun (WGS) entry which is preliminary data.</text>
</comment>
<dbReference type="OrthoDB" id="1139266at2"/>
<feature type="transmembrane region" description="Helical" evidence="1">
    <location>
        <begin position="95"/>
        <end position="126"/>
    </location>
</feature>
<evidence type="ECO:0000313" key="2">
    <source>
        <dbReference type="EMBL" id="PQB06782.1"/>
    </source>
</evidence>
<sequence>MEIQKTIDILTEIRKNTDNPKNKKYSEKFIRLLTEIRFMNNIKPKAEILDSALKLIRQNFEIEKDNIVVKKELNNFIKFLKAEFSFTIPWYYTQIGALIGLMVTVFFGLLSLLVGLLVGGIIGYFLDEKARKEGKKLKTELSEFIC</sequence>
<reference evidence="2 3" key="1">
    <citation type="submission" date="2016-11" db="EMBL/GenBank/DDBJ databases">
        <title>Trade-off between light-utilization and light-protection in marine flavobacteria.</title>
        <authorList>
            <person name="Kumagai Y."/>
        </authorList>
    </citation>
    <scope>NUCLEOTIDE SEQUENCE [LARGE SCALE GENOMIC DNA]</scope>
    <source>
        <strain evidence="2 3">ATCC 700397</strain>
    </source>
</reference>
<evidence type="ECO:0000313" key="3">
    <source>
        <dbReference type="Proteomes" id="UP000239522"/>
    </source>
</evidence>